<name>B5BP38_PROCL</name>
<evidence type="ECO:0000256" key="1">
    <source>
        <dbReference type="SAM" id="SignalP"/>
    </source>
</evidence>
<dbReference type="GeneID" id="123746073"/>
<accession>B5BP38</accession>
<reference evidence="2" key="1">
    <citation type="submission" date="2007-02" db="EMBL/GenBank/DDBJ databases">
        <title>Procambarus clarkii mRNA for myosuppressin-like neuropeptide precursor.</title>
        <authorList>
            <person name="Yasuda-Kamatani Y."/>
            <person name="Yasuda A."/>
        </authorList>
    </citation>
    <scope>NUCLEOTIDE SEQUENCE</scope>
</reference>
<dbReference type="KEGG" id="pcla:123746073"/>
<dbReference type="EMBL" id="AB294248">
    <property type="protein sequence ID" value="BAG68789.1"/>
    <property type="molecule type" value="mRNA"/>
</dbReference>
<keyword evidence="1" id="KW-0732">Signal</keyword>
<dbReference type="GO" id="GO:0007218">
    <property type="term" value="P:neuropeptide signaling pathway"/>
    <property type="evidence" value="ECO:0007669"/>
    <property type="project" value="UniProtKB-KW"/>
</dbReference>
<dbReference type="CTD" id="44324"/>
<keyword evidence="2" id="KW-0527">Neuropeptide</keyword>
<feature type="chain" id="PRO_5002830382" evidence="1">
    <location>
        <begin position="32"/>
        <end position="101"/>
    </location>
</feature>
<evidence type="ECO:0000313" key="2">
    <source>
        <dbReference type="EMBL" id="BAG68789.1"/>
    </source>
</evidence>
<feature type="signal peptide" evidence="1">
    <location>
        <begin position="1"/>
        <end position="31"/>
    </location>
</feature>
<dbReference type="AlphaFoldDB" id="B5BP38"/>
<protein>
    <submittedName>
        <fullName evidence="2">Myosuppressin-like neuropeptide</fullName>
    </submittedName>
</protein>
<dbReference type="RefSeq" id="XP_045583275.1">
    <property type="nucleotide sequence ID" value="XM_045727319.2"/>
</dbReference>
<organism evidence="2">
    <name type="scientific">Procambarus clarkii</name>
    <name type="common">Red swamp crayfish</name>
    <dbReference type="NCBI Taxonomy" id="6728"/>
    <lineage>
        <taxon>Eukaryota</taxon>
        <taxon>Metazoa</taxon>
        <taxon>Ecdysozoa</taxon>
        <taxon>Arthropoda</taxon>
        <taxon>Crustacea</taxon>
        <taxon>Multicrustacea</taxon>
        <taxon>Malacostraca</taxon>
        <taxon>Eumalacostraca</taxon>
        <taxon>Eucarida</taxon>
        <taxon>Decapoda</taxon>
        <taxon>Pleocyemata</taxon>
        <taxon>Astacidea</taxon>
        <taxon>Astacoidea</taxon>
        <taxon>Cambaridae</taxon>
        <taxon>Procambarus</taxon>
    </lineage>
</organism>
<sequence length="101" mass="10984">MMCSSSSSSWCSLLLVGVVVALGVCVGVGEAIPPPICLNQQLPLSPYAKKLCAALSNISEFSRAMEEYLDAQAVKNLMPVNEPEVKRQDLDHVFLRFGRSQ</sequence>
<dbReference type="OrthoDB" id="6355109at2759"/>
<proteinExistence type="evidence at transcript level"/>